<evidence type="ECO:0000256" key="1">
    <source>
        <dbReference type="SAM" id="MobiDB-lite"/>
    </source>
</evidence>
<dbReference type="Proteomes" id="UP001218218">
    <property type="component" value="Unassembled WGS sequence"/>
</dbReference>
<sequence length="276" mass="30915">MIHTSFYPELTVEECNLLSPSHTRTVIGALRMPQRIVSSIEQKDKCECYEACKEKIKAELAKFYEDRRFLTSTSNGHYHYYFTEFTTGDKQEDTADSLKPSIHLTAHATSCFLLSQLPIPPHIVVHLDCVQQDRSTDAAQWVAKTDAPAPALRSPRSRSQQLRPPAQLRSFAHVIPPADCRARSMPGSKPAHIHGWHAHCKHGWLCLYTRPPLQLPRAERHAGCSENQPCQPFPVYLAFDQGLRDAQAATFKAIPGPSPQATQTPPIQFPSATSLQ</sequence>
<gene>
    <name evidence="2" type="ORF">DFH08DRAFT_812625</name>
</gene>
<name>A0AAD7ENC7_9AGAR</name>
<dbReference type="AlphaFoldDB" id="A0AAD7ENC7"/>
<dbReference type="SUPFAM" id="SSF48445">
    <property type="entry name" value="14-3-3 protein"/>
    <property type="match status" value="1"/>
</dbReference>
<organism evidence="2 3">
    <name type="scientific">Mycena albidolilacea</name>
    <dbReference type="NCBI Taxonomy" id="1033008"/>
    <lineage>
        <taxon>Eukaryota</taxon>
        <taxon>Fungi</taxon>
        <taxon>Dikarya</taxon>
        <taxon>Basidiomycota</taxon>
        <taxon>Agaricomycotina</taxon>
        <taxon>Agaricomycetes</taxon>
        <taxon>Agaricomycetidae</taxon>
        <taxon>Agaricales</taxon>
        <taxon>Marasmiineae</taxon>
        <taxon>Mycenaceae</taxon>
        <taxon>Mycena</taxon>
    </lineage>
</organism>
<evidence type="ECO:0000313" key="2">
    <source>
        <dbReference type="EMBL" id="KAJ7339235.1"/>
    </source>
</evidence>
<comment type="caution">
    <text evidence="2">The sequence shown here is derived from an EMBL/GenBank/DDBJ whole genome shotgun (WGS) entry which is preliminary data.</text>
</comment>
<feature type="region of interest" description="Disordered" evidence="1">
    <location>
        <begin position="253"/>
        <end position="276"/>
    </location>
</feature>
<reference evidence="2" key="1">
    <citation type="submission" date="2023-03" db="EMBL/GenBank/DDBJ databases">
        <title>Massive genome expansion in bonnet fungi (Mycena s.s.) driven by repeated elements and novel gene families across ecological guilds.</title>
        <authorList>
            <consortium name="Lawrence Berkeley National Laboratory"/>
            <person name="Harder C.B."/>
            <person name="Miyauchi S."/>
            <person name="Viragh M."/>
            <person name="Kuo A."/>
            <person name="Thoen E."/>
            <person name="Andreopoulos B."/>
            <person name="Lu D."/>
            <person name="Skrede I."/>
            <person name="Drula E."/>
            <person name="Henrissat B."/>
            <person name="Morin E."/>
            <person name="Kohler A."/>
            <person name="Barry K."/>
            <person name="LaButti K."/>
            <person name="Morin E."/>
            <person name="Salamov A."/>
            <person name="Lipzen A."/>
            <person name="Mereny Z."/>
            <person name="Hegedus B."/>
            <person name="Baldrian P."/>
            <person name="Stursova M."/>
            <person name="Weitz H."/>
            <person name="Taylor A."/>
            <person name="Grigoriev I.V."/>
            <person name="Nagy L.G."/>
            <person name="Martin F."/>
            <person name="Kauserud H."/>
        </authorList>
    </citation>
    <scope>NUCLEOTIDE SEQUENCE</scope>
    <source>
        <strain evidence="2">CBHHK002</strain>
    </source>
</reference>
<keyword evidence="3" id="KW-1185">Reference proteome</keyword>
<evidence type="ECO:0000313" key="3">
    <source>
        <dbReference type="Proteomes" id="UP001218218"/>
    </source>
</evidence>
<protein>
    <submittedName>
        <fullName evidence="2">Uncharacterized protein</fullName>
    </submittedName>
</protein>
<dbReference type="EMBL" id="JARIHO010000028">
    <property type="protein sequence ID" value="KAJ7339235.1"/>
    <property type="molecule type" value="Genomic_DNA"/>
</dbReference>
<accession>A0AAD7ENC7</accession>
<feature type="compositionally biased region" description="Polar residues" evidence="1">
    <location>
        <begin position="259"/>
        <end position="276"/>
    </location>
</feature>
<dbReference type="Gene3D" id="1.20.190.20">
    <property type="entry name" value="14-3-3 domain"/>
    <property type="match status" value="1"/>
</dbReference>
<feature type="compositionally biased region" description="Low complexity" evidence="1">
    <location>
        <begin position="147"/>
        <end position="166"/>
    </location>
</feature>
<feature type="region of interest" description="Disordered" evidence="1">
    <location>
        <begin position="146"/>
        <end position="166"/>
    </location>
</feature>
<proteinExistence type="predicted"/>
<dbReference type="InterPro" id="IPR036815">
    <property type="entry name" value="14-3-3_dom_sf"/>
</dbReference>